<comment type="caution">
    <text evidence="6">Lacks conserved residue(s) required for the propagation of feature annotation.</text>
</comment>
<evidence type="ECO:0000313" key="10">
    <source>
        <dbReference type="Proteomes" id="UP000298860"/>
    </source>
</evidence>
<feature type="binding site" evidence="6">
    <location>
        <position position="317"/>
    </location>
    <ligand>
        <name>substrate</name>
    </ligand>
</feature>
<dbReference type="HAMAP" id="MF_00966">
    <property type="entry name" value="G6PD"/>
    <property type="match status" value="1"/>
</dbReference>
<comment type="caution">
    <text evidence="9">The sequence shown here is derived from an EMBL/GenBank/DDBJ whole genome shotgun (WGS) entry which is preliminary data.</text>
</comment>
<feature type="binding site" evidence="6">
    <location>
        <begin position="86"/>
        <end position="87"/>
    </location>
    <ligand>
        <name>NADP(+)</name>
        <dbReference type="ChEBI" id="CHEBI:58349"/>
    </ligand>
</feature>
<evidence type="ECO:0000256" key="6">
    <source>
        <dbReference type="HAMAP-Rule" id="MF_00966"/>
    </source>
</evidence>
<comment type="pathway">
    <text evidence="1 6">Carbohydrate degradation; pentose phosphate pathway; D-ribulose 5-phosphate from D-glucose 6-phosphate (oxidative stage): step 1/3.</text>
</comment>
<dbReference type="Pfam" id="PF02781">
    <property type="entry name" value="G6PD_C"/>
    <property type="match status" value="1"/>
</dbReference>
<reference evidence="10" key="1">
    <citation type="submission" date="2019-04" db="EMBL/GenBank/DDBJ databases">
        <title>Draft genome sequence of Pseudonocardiaceae bacterium SL3-2-4.</title>
        <authorList>
            <person name="Ningsih F."/>
            <person name="Yokota A."/>
            <person name="Sakai Y."/>
            <person name="Nanatani K."/>
            <person name="Yabe S."/>
            <person name="Oetari A."/>
            <person name="Sjamsuridzal W."/>
        </authorList>
    </citation>
    <scope>NUCLEOTIDE SEQUENCE [LARGE SCALE GENOMIC DNA]</scope>
    <source>
        <strain evidence="10">SL3-2-4</strain>
    </source>
</reference>
<protein>
    <recommendedName>
        <fullName evidence="6">Glucose-6-phosphate 1-dehydrogenase</fullName>
        <shortName evidence="6">G6PD</shortName>
        <ecNumber evidence="6">1.1.1.49</ecNumber>
    </recommendedName>
</protein>
<dbReference type="PRINTS" id="PR00079">
    <property type="entry name" value="G6PDHDRGNASE"/>
</dbReference>
<comment type="catalytic activity">
    <reaction evidence="6">
        <text>D-glucose 6-phosphate + NADP(+) = 6-phospho-D-glucono-1,5-lactone + NADPH + H(+)</text>
        <dbReference type="Rhea" id="RHEA:15841"/>
        <dbReference type="ChEBI" id="CHEBI:15378"/>
        <dbReference type="ChEBI" id="CHEBI:57783"/>
        <dbReference type="ChEBI" id="CHEBI:57955"/>
        <dbReference type="ChEBI" id="CHEBI:58349"/>
        <dbReference type="ChEBI" id="CHEBI:61548"/>
        <dbReference type="EC" id="1.1.1.49"/>
    </reaction>
</comment>
<feature type="binding site" evidence="6">
    <location>
        <begin position="13"/>
        <end position="20"/>
    </location>
    <ligand>
        <name>NADP(+)</name>
        <dbReference type="ChEBI" id="CHEBI:58349"/>
    </ligand>
</feature>
<dbReference type="PANTHER" id="PTHR23429:SF0">
    <property type="entry name" value="GLUCOSE-6-PHOSPHATE 1-DEHYDROGENASE"/>
    <property type="match status" value="1"/>
</dbReference>
<dbReference type="AlphaFoldDB" id="A0A4D4IZR0"/>
<dbReference type="InterPro" id="IPR001282">
    <property type="entry name" value="G6P_DH"/>
</dbReference>
<dbReference type="Gene3D" id="3.40.50.720">
    <property type="entry name" value="NAD(P)-binding Rossmann-like Domain"/>
    <property type="match status" value="1"/>
</dbReference>
<dbReference type="NCBIfam" id="TIGR00871">
    <property type="entry name" value="zwf"/>
    <property type="match status" value="1"/>
</dbReference>
<feature type="domain" description="Glucose-6-phosphate dehydrogenase NAD-binding" evidence="7">
    <location>
        <begin position="10"/>
        <end position="178"/>
    </location>
</feature>
<evidence type="ECO:0000259" key="8">
    <source>
        <dbReference type="Pfam" id="PF02781"/>
    </source>
</evidence>
<keyword evidence="3 6" id="KW-0521">NADP</keyword>
<comment type="similarity">
    <text evidence="6">Belongs to the glucose-6-phosphate dehydrogenase family.</text>
</comment>
<dbReference type="PIRSF" id="PIRSF000110">
    <property type="entry name" value="G6PD"/>
    <property type="match status" value="1"/>
</dbReference>
<dbReference type="SUPFAM" id="SSF55347">
    <property type="entry name" value="Glyceraldehyde-3-phosphate dehydrogenase-like, C-terminal domain"/>
    <property type="match status" value="1"/>
</dbReference>
<evidence type="ECO:0000259" key="7">
    <source>
        <dbReference type="Pfam" id="PF00479"/>
    </source>
</evidence>
<evidence type="ECO:0000256" key="3">
    <source>
        <dbReference type="ARBA" id="ARBA00022857"/>
    </source>
</evidence>
<keyword evidence="10" id="KW-1185">Reference proteome</keyword>
<sequence length="458" mass="50671">MAGERVDALVVFGATGDLAKLQTFPALVGLVERGVVDVPIIGVAKTGWGISQFRDYAASSLKMNGIDPSGAAARKMLSLLDYVNGDLTDHATYRLVSDRLGARQQTLFYLEVPPQLFGIIGEGIGRVGRADGARVMVEKPFGTDLRSAQELNDTLHRVFPEEAIYRVDHWLGLDPVENILFTRFANAVLEPLMNRTYVDSIQITMAESFDVADRGRFYDRTGAIRDVVQNHLLQLLVSVLADPPPGSGLTWWRDEKSRMIRSLRPAAPEQAVRGQYGGYLDVDGVAPGSTTETFVALELFADSWRWEGVPIYIRAGKCMPITATEVWLRFRQPAHNLFGVDPSQCANALRFRVRPETEIGLSLAGKRPGVGWTPQLEDLAFAEQPGADERPYDRLIGAAVDGDQSLFAREDTVEDAWRVIEPILGDVVPLQRYQRGTWGPDEAARLLPPGQHWHVPNV</sequence>
<dbReference type="Gene3D" id="3.30.360.10">
    <property type="entry name" value="Dihydrodipicolinate Reductase, domain 2"/>
    <property type="match status" value="1"/>
</dbReference>
<dbReference type="GO" id="GO:0009051">
    <property type="term" value="P:pentose-phosphate shunt, oxidative branch"/>
    <property type="evidence" value="ECO:0007669"/>
    <property type="project" value="TreeGrafter"/>
</dbReference>
<dbReference type="GO" id="GO:0004345">
    <property type="term" value="F:glucose-6-phosphate dehydrogenase activity"/>
    <property type="evidence" value="ECO:0007669"/>
    <property type="project" value="UniProtKB-UniRule"/>
</dbReference>
<feature type="binding site" evidence="6">
    <location>
        <position position="169"/>
    </location>
    <ligand>
        <name>substrate</name>
    </ligand>
</feature>
<evidence type="ECO:0000256" key="5">
    <source>
        <dbReference type="ARBA" id="ARBA00023277"/>
    </source>
</evidence>
<organism evidence="9 10">
    <name type="scientific">Gandjariella thermophila</name>
    <dbReference type="NCBI Taxonomy" id="1931992"/>
    <lineage>
        <taxon>Bacteria</taxon>
        <taxon>Bacillati</taxon>
        <taxon>Actinomycetota</taxon>
        <taxon>Actinomycetes</taxon>
        <taxon>Pseudonocardiales</taxon>
        <taxon>Pseudonocardiaceae</taxon>
        <taxon>Gandjariella</taxon>
    </lineage>
</organism>
<dbReference type="GO" id="GO:0050661">
    <property type="term" value="F:NADP binding"/>
    <property type="evidence" value="ECO:0007669"/>
    <property type="project" value="UniProtKB-UniRule"/>
</dbReference>
<dbReference type="InterPro" id="IPR022674">
    <property type="entry name" value="G6P_DH_NAD-bd"/>
</dbReference>
<dbReference type="UniPathway" id="UPA00115">
    <property type="reaction ID" value="UER00408"/>
</dbReference>
<feature type="domain" description="Glucose-6-phosphate dehydrogenase C-terminal" evidence="8">
    <location>
        <begin position="181"/>
        <end position="453"/>
    </location>
</feature>
<dbReference type="GO" id="GO:0006006">
    <property type="term" value="P:glucose metabolic process"/>
    <property type="evidence" value="ECO:0007669"/>
    <property type="project" value="UniProtKB-KW"/>
</dbReference>
<dbReference type="InterPro" id="IPR022675">
    <property type="entry name" value="G6P_DH_C"/>
</dbReference>
<dbReference type="Proteomes" id="UP000298860">
    <property type="component" value="Unassembled WGS sequence"/>
</dbReference>
<dbReference type="Pfam" id="PF00479">
    <property type="entry name" value="G6PD_N"/>
    <property type="match status" value="1"/>
</dbReference>
<dbReference type="OrthoDB" id="9802739at2"/>
<keyword evidence="5 6" id="KW-0119">Carbohydrate metabolism</keyword>
<feature type="binding site" evidence="6">
    <location>
        <position position="139"/>
    </location>
    <ligand>
        <name>NADP(+)</name>
        <dbReference type="ChEBI" id="CHEBI:58349"/>
    </ligand>
</feature>
<proteinExistence type="inferred from homology"/>
<dbReference type="SUPFAM" id="SSF51735">
    <property type="entry name" value="NAD(P)-binding Rossmann-fold domains"/>
    <property type="match status" value="1"/>
</dbReference>
<dbReference type="GO" id="GO:0005829">
    <property type="term" value="C:cytosol"/>
    <property type="evidence" value="ECO:0007669"/>
    <property type="project" value="TreeGrafter"/>
</dbReference>
<keyword evidence="2 6" id="KW-0313">Glucose metabolism</keyword>
<evidence type="ECO:0000256" key="2">
    <source>
        <dbReference type="ARBA" id="ARBA00022526"/>
    </source>
</evidence>
<gene>
    <name evidence="9" type="primary">zwf_2</name>
    <name evidence="6" type="synonym">zwf</name>
    <name evidence="9" type="ORF">GTS_13740</name>
</gene>
<name>A0A4D4IZR0_9PSEU</name>
<feature type="active site" description="Proton acceptor" evidence="6">
    <location>
        <position position="231"/>
    </location>
</feature>
<comment type="function">
    <text evidence="6">Catalyzes the oxidation of glucose 6-phosphate to 6-phosphogluconolactone.</text>
</comment>
<feature type="binding site" evidence="6">
    <location>
        <position position="226"/>
    </location>
    <ligand>
        <name>substrate</name>
    </ligand>
</feature>
<accession>A0A4D4IZR0</accession>
<dbReference type="InterPro" id="IPR036291">
    <property type="entry name" value="NAD(P)-bd_dom_sf"/>
</dbReference>
<evidence type="ECO:0000256" key="4">
    <source>
        <dbReference type="ARBA" id="ARBA00023002"/>
    </source>
</evidence>
<feature type="binding site" evidence="6">
    <location>
        <position position="207"/>
    </location>
    <ligand>
        <name>substrate</name>
    </ligand>
</feature>
<dbReference type="RefSeq" id="WP_137812903.1">
    <property type="nucleotide sequence ID" value="NZ_BJFL01000004.1"/>
</dbReference>
<dbReference type="EMBL" id="BJFL01000004">
    <property type="protein sequence ID" value="GDY29741.1"/>
    <property type="molecule type" value="Genomic_DNA"/>
</dbReference>
<dbReference type="PANTHER" id="PTHR23429">
    <property type="entry name" value="GLUCOSE-6-PHOSPHATE 1-DEHYDROGENASE G6PD"/>
    <property type="match status" value="1"/>
</dbReference>
<dbReference type="EC" id="1.1.1.49" evidence="6"/>
<evidence type="ECO:0000313" key="9">
    <source>
        <dbReference type="EMBL" id="GDY29741.1"/>
    </source>
</evidence>
<keyword evidence="4 6" id="KW-0560">Oxidoreductase</keyword>
<evidence type="ECO:0000256" key="1">
    <source>
        <dbReference type="ARBA" id="ARBA00004937"/>
    </source>
</evidence>